<feature type="compositionally biased region" description="Low complexity" evidence="2">
    <location>
        <begin position="136"/>
        <end position="151"/>
    </location>
</feature>
<keyword evidence="4" id="KW-1185">Reference proteome</keyword>
<dbReference type="EMBL" id="JBGMDY010000004">
    <property type="protein sequence ID" value="KAL2337070.1"/>
    <property type="molecule type" value="Genomic_DNA"/>
</dbReference>
<protein>
    <submittedName>
        <fullName evidence="3">Uncharacterized protein</fullName>
    </submittedName>
</protein>
<evidence type="ECO:0000256" key="2">
    <source>
        <dbReference type="SAM" id="MobiDB-lite"/>
    </source>
</evidence>
<evidence type="ECO:0000313" key="4">
    <source>
        <dbReference type="Proteomes" id="UP001603857"/>
    </source>
</evidence>
<feature type="region of interest" description="Disordered" evidence="2">
    <location>
        <begin position="132"/>
        <end position="176"/>
    </location>
</feature>
<organism evidence="3 4">
    <name type="scientific">Flemingia macrophylla</name>
    <dbReference type="NCBI Taxonomy" id="520843"/>
    <lineage>
        <taxon>Eukaryota</taxon>
        <taxon>Viridiplantae</taxon>
        <taxon>Streptophyta</taxon>
        <taxon>Embryophyta</taxon>
        <taxon>Tracheophyta</taxon>
        <taxon>Spermatophyta</taxon>
        <taxon>Magnoliopsida</taxon>
        <taxon>eudicotyledons</taxon>
        <taxon>Gunneridae</taxon>
        <taxon>Pentapetalae</taxon>
        <taxon>rosids</taxon>
        <taxon>fabids</taxon>
        <taxon>Fabales</taxon>
        <taxon>Fabaceae</taxon>
        <taxon>Papilionoideae</taxon>
        <taxon>50 kb inversion clade</taxon>
        <taxon>NPAAA clade</taxon>
        <taxon>indigoferoid/millettioid clade</taxon>
        <taxon>Phaseoleae</taxon>
        <taxon>Flemingia</taxon>
    </lineage>
</organism>
<evidence type="ECO:0000256" key="1">
    <source>
        <dbReference type="SAM" id="Coils"/>
    </source>
</evidence>
<gene>
    <name evidence="3" type="ORF">Fmac_011516</name>
</gene>
<sequence length="176" mass="19966">MSDEEKEICFQKFKEEFEKIFSQAKFEAASSGGGSENSPLDHSLEEKIRNQSWYTAAGGKNKGRVYGVGKVQTSYRCGENFTQPTTSSDSSQKITMLEEKVHKTQEENERLSRKFETLLNVVLPLLPADAAQQIFQQSPQNHQLPRQQQQPSPQPSNHAAENQENSEYSPSNYVDY</sequence>
<dbReference type="AlphaFoldDB" id="A0ABD1MPS2"/>
<dbReference type="Proteomes" id="UP001603857">
    <property type="component" value="Unassembled WGS sequence"/>
</dbReference>
<comment type="caution">
    <text evidence="3">The sequence shown here is derived from an EMBL/GenBank/DDBJ whole genome shotgun (WGS) entry which is preliminary data.</text>
</comment>
<feature type="compositionally biased region" description="Polar residues" evidence="2">
    <location>
        <begin position="157"/>
        <end position="176"/>
    </location>
</feature>
<reference evidence="3 4" key="1">
    <citation type="submission" date="2024-08" db="EMBL/GenBank/DDBJ databases">
        <title>Insights into the chromosomal genome structure of Flemingia macrophylla.</title>
        <authorList>
            <person name="Ding Y."/>
            <person name="Zhao Y."/>
            <person name="Bi W."/>
            <person name="Wu M."/>
            <person name="Zhao G."/>
            <person name="Gong Y."/>
            <person name="Li W."/>
            <person name="Zhang P."/>
        </authorList>
    </citation>
    <scope>NUCLEOTIDE SEQUENCE [LARGE SCALE GENOMIC DNA]</scope>
    <source>
        <strain evidence="3">DYQJB</strain>
        <tissue evidence="3">Leaf</tissue>
    </source>
</reference>
<proteinExistence type="predicted"/>
<keyword evidence="1" id="KW-0175">Coiled coil</keyword>
<evidence type="ECO:0000313" key="3">
    <source>
        <dbReference type="EMBL" id="KAL2337070.1"/>
    </source>
</evidence>
<accession>A0ABD1MPS2</accession>
<feature type="coiled-coil region" evidence="1">
    <location>
        <begin position="94"/>
        <end position="121"/>
    </location>
</feature>
<name>A0ABD1MPS2_9FABA</name>